<evidence type="ECO:0000256" key="3">
    <source>
        <dbReference type="ARBA" id="ARBA00023125"/>
    </source>
</evidence>
<dbReference type="InterPro" id="IPR005119">
    <property type="entry name" value="LysR_subst-bd"/>
</dbReference>
<dbReference type="Gene3D" id="1.10.10.10">
    <property type="entry name" value="Winged helix-like DNA-binding domain superfamily/Winged helix DNA-binding domain"/>
    <property type="match status" value="1"/>
</dbReference>
<dbReference type="InterPro" id="IPR000847">
    <property type="entry name" value="LysR_HTH_N"/>
</dbReference>
<dbReference type="PRINTS" id="PR00039">
    <property type="entry name" value="HTHLYSR"/>
</dbReference>
<evidence type="ECO:0000259" key="5">
    <source>
        <dbReference type="PROSITE" id="PS50931"/>
    </source>
</evidence>
<dbReference type="InterPro" id="IPR036390">
    <property type="entry name" value="WH_DNA-bd_sf"/>
</dbReference>
<dbReference type="Pfam" id="PF03466">
    <property type="entry name" value="LysR_substrate"/>
    <property type="match status" value="1"/>
</dbReference>
<keyword evidence="7" id="KW-1185">Reference proteome</keyword>
<dbReference type="Gene3D" id="3.40.190.10">
    <property type="entry name" value="Periplasmic binding protein-like II"/>
    <property type="match status" value="2"/>
</dbReference>
<gene>
    <name evidence="6" type="ORF">ACFOWZ_04230</name>
</gene>
<dbReference type="SUPFAM" id="SSF53850">
    <property type="entry name" value="Periplasmic binding protein-like II"/>
    <property type="match status" value="1"/>
</dbReference>
<accession>A0ABV8BNN0</accession>
<organism evidence="6 7">
    <name type="scientific">Lentzea rhizosphaerae</name>
    <dbReference type="NCBI Taxonomy" id="2041025"/>
    <lineage>
        <taxon>Bacteria</taxon>
        <taxon>Bacillati</taxon>
        <taxon>Actinomycetota</taxon>
        <taxon>Actinomycetes</taxon>
        <taxon>Pseudonocardiales</taxon>
        <taxon>Pseudonocardiaceae</taxon>
        <taxon>Lentzea</taxon>
    </lineage>
</organism>
<dbReference type="SUPFAM" id="SSF46785">
    <property type="entry name" value="Winged helix' DNA-binding domain"/>
    <property type="match status" value="1"/>
</dbReference>
<protein>
    <submittedName>
        <fullName evidence="6">LysR family transcriptional regulator</fullName>
    </submittedName>
</protein>
<feature type="domain" description="HTH lysR-type" evidence="5">
    <location>
        <begin position="2"/>
        <end position="59"/>
    </location>
</feature>
<comment type="similarity">
    <text evidence="1">Belongs to the LysR transcriptional regulatory family.</text>
</comment>
<dbReference type="PANTHER" id="PTHR30346">
    <property type="entry name" value="TRANSCRIPTIONAL DUAL REGULATOR HCAR-RELATED"/>
    <property type="match status" value="1"/>
</dbReference>
<evidence type="ECO:0000256" key="2">
    <source>
        <dbReference type="ARBA" id="ARBA00023015"/>
    </source>
</evidence>
<dbReference type="Pfam" id="PF00126">
    <property type="entry name" value="HTH_1"/>
    <property type="match status" value="1"/>
</dbReference>
<keyword evidence="3" id="KW-0238">DNA-binding</keyword>
<evidence type="ECO:0000313" key="6">
    <source>
        <dbReference type="EMBL" id="MFC3890669.1"/>
    </source>
</evidence>
<dbReference type="RefSeq" id="WP_382368933.1">
    <property type="nucleotide sequence ID" value="NZ_JBHRZI010000005.1"/>
</dbReference>
<sequence>MFDFDRLRALVAVADHGSMTGAAAALCRTQPSVSRQIAALERQAGVPLLVRSPTGASLTPAGALLVEHTRGVLDRLHRAERQLSALGGDGGSLTIGSFSSANTTLLPRAFHDYVTRNPRAAKPFVPQTDPERHLADLRAGRLDLALVTEWDLHAQDLDGIELVPLVEDELLVALPRDHPFARERLTLADLSDDTWIDGAHPDCLGPLDGFVSAVSVHCDDWTGKQGLVASGVGVMLFPSLAVPSVRRDVVVRRPCDEIPRRRLYLACPAGARRVPAVSSMVESVRAAAASLPDRASVGGRGGISGRRYE</sequence>
<evidence type="ECO:0000256" key="4">
    <source>
        <dbReference type="ARBA" id="ARBA00023163"/>
    </source>
</evidence>
<dbReference type="PANTHER" id="PTHR30346:SF29">
    <property type="entry name" value="LYSR SUBSTRATE-BINDING"/>
    <property type="match status" value="1"/>
</dbReference>
<proteinExistence type="inferred from homology"/>
<dbReference type="Proteomes" id="UP001595690">
    <property type="component" value="Unassembled WGS sequence"/>
</dbReference>
<reference evidence="7" key="1">
    <citation type="journal article" date="2019" name="Int. J. Syst. Evol. Microbiol.">
        <title>The Global Catalogue of Microorganisms (GCM) 10K type strain sequencing project: providing services to taxonomists for standard genome sequencing and annotation.</title>
        <authorList>
            <consortium name="The Broad Institute Genomics Platform"/>
            <consortium name="The Broad Institute Genome Sequencing Center for Infectious Disease"/>
            <person name="Wu L."/>
            <person name="Ma J."/>
        </authorList>
    </citation>
    <scope>NUCLEOTIDE SEQUENCE [LARGE SCALE GENOMIC DNA]</scope>
    <source>
        <strain evidence="7">CGMCC 4.7405</strain>
    </source>
</reference>
<evidence type="ECO:0000256" key="1">
    <source>
        <dbReference type="ARBA" id="ARBA00009437"/>
    </source>
</evidence>
<dbReference type="PROSITE" id="PS50931">
    <property type="entry name" value="HTH_LYSR"/>
    <property type="match status" value="1"/>
</dbReference>
<name>A0ABV8BNN0_9PSEU</name>
<keyword evidence="4" id="KW-0804">Transcription</keyword>
<dbReference type="EMBL" id="JBHRZI010000005">
    <property type="protein sequence ID" value="MFC3890669.1"/>
    <property type="molecule type" value="Genomic_DNA"/>
</dbReference>
<keyword evidence="2" id="KW-0805">Transcription regulation</keyword>
<evidence type="ECO:0000313" key="7">
    <source>
        <dbReference type="Proteomes" id="UP001595690"/>
    </source>
</evidence>
<dbReference type="InterPro" id="IPR036388">
    <property type="entry name" value="WH-like_DNA-bd_sf"/>
</dbReference>
<comment type="caution">
    <text evidence="6">The sequence shown here is derived from an EMBL/GenBank/DDBJ whole genome shotgun (WGS) entry which is preliminary data.</text>
</comment>